<accession>A0A5P9CG60</accession>
<gene>
    <name evidence="3" type="ORF">FIV01_02170</name>
</gene>
<sequence>MPYRYICWGDSAAGALKQRNKLTSQNHEIYPFFDDLRFGPMEGLEGGEQKRLGWWKTVWKAQWWYEQGDDDAIAESGLTCQKTILEILKQQTPIVVWVGNSAQDRLMLAMLAYNAAPKTPMFVADITHQVKGEYLGQYAVAMCEPKELVPLIPKELSQSERAELASLWSDWRLLERGYRDLDNDGTLVQHAETYWDHHLLAKVEQLGKESVAQAVGEVMGEQEGLIPDSFLCWRLDMLRREGKVRYFEVEGPKPQPPLVSLS</sequence>
<feature type="domain" description="DUF3658" evidence="2">
    <location>
        <begin position="154"/>
        <end position="246"/>
    </location>
</feature>
<dbReference type="InterPro" id="IPR014973">
    <property type="entry name" value="DUF1835"/>
</dbReference>
<evidence type="ECO:0000259" key="1">
    <source>
        <dbReference type="Pfam" id="PF08874"/>
    </source>
</evidence>
<name>A0A5P9CG60_9VIBR</name>
<dbReference type="Proteomes" id="UP000326936">
    <property type="component" value="Chromosome"/>
</dbReference>
<dbReference type="Pfam" id="PF08874">
    <property type="entry name" value="DUF1835"/>
    <property type="match status" value="1"/>
</dbReference>
<evidence type="ECO:0000313" key="3">
    <source>
        <dbReference type="EMBL" id="QFT25250.1"/>
    </source>
</evidence>
<dbReference type="Pfam" id="PF12395">
    <property type="entry name" value="DUF3658"/>
    <property type="match status" value="1"/>
</dbReference>
<protein>
    <recommendedName>
        <fullName evidence="5">DUF1835 domain-containing protein</fullName>
    </recommendedName>
</protein>
<dbReference type="InterPro" id="IPR022123">
    <property type="entry name" value="DUF3658"/>
</dbReference>
<dbReference type="AlphaFoldDB" id="A0A5P9CG60"/>
<proteinExistence type="predicted"/>
<reference evidence="3 4" key="1">
    <citation type="submission" date="2019-10" db="EMBL/GenBank/DDBJ databases">
        <title>Complete genome sequence of Vibrio sp. strain THAF100, isolated from non-filtered water from the water column of tank 6 of a marine aquarium containing stony-coral fragments. Water maintained at 26 degree C.</title>
        <authorList>
            <person name="Ruckert C."/>
            <person name="Franco A."/>
            <person name="Kalinowski J."/>
            <person name="Glaeser S."/>
        </authorList>
    </citation>
    <scope>NUCLEOTIDE SEQUENCE [LARGE SCALE GENOMIC DNA]</scope>
    <source>
        <strain evidence="3 4">THAF100</strain>
    </source>
</reference>
<dbReference type="RefSeq" id="WP_152429530.1">
    <property type="nucleotide sequence ID" value="NZ_CBCSDK010000005.1"/>
</dbReference>
<feature type="domain" description="DUF1835" evidence="1">
    <location>
        <begin position="6"/>
        <end position="113"/>
    </location>
</feature>
<keyword evidence="4" id="KW-1185">Reference proteome</keyword>
<evidence type="ECO:0000259" key="2">
    <source>
        <dbReference type="Pfam" id="PF12395"/>
    </source>
</evidence>
<dbReference type="EMBL" id="CP045350">
    <property type="protein sequence ID" value="QFT25250.1"/>
    <property type="molecule type" value="Genomic_DNA"/>
</dbReference>
<organism evidence="3 4">
    <name type="scientific">Vibrio aquimaris</name>
    <dbReference type="NCBI Taxonomy" id="2587862"/>
    <lineage>
        <taxon>Bacteria</taxon>
        <taxon>Pseudomonadati</taxon>
        <taxon>Pseudomonadota</taxon>
        <taxon>Gammaproteobacteria</taxon>
        <taxon>Vibrionales</taxon>
        <taxon>Vibrionaceae</taxon>
        <taxon>Vibrio</taxon>
    </lineage>
</organism>
<evidence type="ECO:0008006" key="5">
    <source>
        <dbReference type="Google" id="ProtNLM"/>
    </source>
</evidence>
<dbReference type="KEGG" id="vaq:FIV01_02170"/>
<evidence type="ECO:0000313" key="4">
    <source>
        <dbReference type="Proteomes" id="UP000326936"/>
    </source>
</evidence>
<dbReference type="OrthoDB" id="6999193at2"/>